<keyword evidence="7" id="KW-1185">Reference proteome</keyword>
<keyword evidence="1" id="KW-0805">Transcription regulation</keyword>
<evidence type="ECO:0000256" key="4">
    <source>
        <dbReference type="SAM" id="MobiDB-lite"/>
    </source>
</evidence>
<feature type="domain" description="BHLH" evidence="5">
    <location>
        <begin position="311"/>
        <end position="360"/>
    </location>
</feature>
<evidence type="ECO:0000259" key="5">
    <source>
        <dbReference type="PROSITE" id="PS50888"/>
    </source>
</evidence>
<dbReference type="InterPro" id="IPR011598">
    <property type="entry name" value="bHLH_dom"/>
</dbReference>
<evidence type="ECO:0000313" key="6">
    <source>
        <dbReference type="EMBL" id="ERN19848.1"/>
    </source>
</evidence>
<dbReference type="OMA" id="TAIFMGC"/>
<gene>
    <name evidence="6" type="ORF">AMTR_s00064p00208400</name>
</gene>
<evidence type="ECO:0000256" key="2">
    <source>
        <dbReference type="ARBA" id="ARBA00023163"/>
    </source>
</evidence>
<dbReference type="EMBL" id="KI392064">
    <property type="protein sequence ID" value="ERN19848.1"/>
    <property type="molecule type" value="Genomic_DNA"/>
</dbReference>
<keyword evidence="3" id="KW-0175">Coiled coil</keyword>
<feature type="region of interest" description="Disordered" evidence="4">
    <location>
        <begin position="162"/>
        <end position="191"/>
    </location>
</feature>
<organism evidence="6 7">
    <name type="scientific">Amborella trichopoda</name>
    <dbReference type="NCBI Taxonomy" id="13333"/>
    <lineage>
        <taxon>Eukaryota</taxon>
        <taxon>Viridiplantae</taxon>
        <taxon>Streptophyta</taxon>
        <taxon>Embryophyta</taxon>
        <taxon>Tracheophyta</taxon>
        <taxon>Spermatophyta</taxon>
        <taxon>Magnoliopsida</taxon>
        <taxon>Amborellales</taxon>
        <taxon>Amborellaceae</taxon>
        <taxon>Amborella</taxon>
    </lineage>
</organism>
<proteinExistence type="predicted"/>
<dbReference type="Pfam" id="PF23132">
    <property type="entry name" value="DUF7049"/>
    <property type="match status" value="1"/>
</dbReference>
<dbReference type="InterPro" id="IPR036638">
    <property type="entry name" value="HLH_DNA-bd_sf"/>
</dbReference>
<dbReference type="GO" id="GO:0005634">
    <property type="term" value="C:nucleus"/>
    <property type="evidence" value="ECO:0000318"/>
    <property type="project" value="GO_Central"/>
</dbReference>
<dbReference type="GO" id="GO:0046983">
    <property type="term" value="F:protein dimerization activity"/>
    <property type="evidence" value="ECO:0007669"/>
    <property type="project" value="InterPro"/>
</dbReference>
<evidence type="ECO:0000256" key="3">
    <source>
        <dbReference type="SAM" id="Coils"/>
    </source>
</evidence>
<protein>
    <recommendedName>
        <fullName evidence="5">BHLH domain-containing protein</fullName>
    </recommendedName>
</protein>
<dbReference type="InterPro" id="IPR055478">
    <property type="entry name" value="DUF7050"/>
</dbReference>
<dbReference type="HOGENOM" id="CLU_024717_1_0_1"/>
<dbReference type="SUPFAM" id="SSF47459">
    <property type="entry name" value="HLH, helix-loop-helix DNA-binding domain"/>
    <property type="match status" value="1"/>
</dbReference>
<dbReference type="PANTHER" id="PTHR46665:SF1">
    <property type="entry name" value="SPERMATOGENESIS- AND OOGENESIS-SPECIFIC BASIC HELIX-LOOP-HELIX-CONTAINING PROTEIN 1"/>
    <property type="match status" value="1"/>
</dbReference>
<dbReference type="GO" id="GO:0000976">
    <property type="term" value="F:transcription cis-regulatory region binding"/>
    <property type="evidence" value="ECO:0000318"/>
    <property type="project" value="GO_Central"/>
</dbReference>
<dbReference type="Proteomes" id="UP000017836">
    <property type="component" value="Unassembled WGS sequence"/>
</dbReference>
<reference evidence="7" key="1">
    <citation type="journal article" date="2013" name="Science">
        <title>The Amborella genome and the evolution of flowering plants.</title>
        <authorList>
            <consortium name="Amborella Genome Project"/>
        </authorList>
    </citation>
    <scope>NUCLEOTIDE SEQUENCE [LARGE SCALE GENOMIC DNA]</scope>
</reference>
<dbReference type="OrthoDB" id="5778525at2759"/>
<dbReference type="Gene3D" id="4.10.280.10">
    <property type="entry name" value="Helix-loop-helix DNA-binding domain"/>
    <property type="match status" value="1"/>
</dbReference>
<dbReference type="Pfam" id="PF23133">
    <property type="entry name" value="DUF7050"/>
    <property type="match status" value="1"/>
</dbReference>
<dbReference type="PANTHER" id="PTHR46665">
    <property type="entry name" value="TRANSCRIPTION FACTOR BHLH041-RELATED-RELATED"/>
    <property type="match status" value="1"/>
</dbReference>
<sequence>MDNVFFMDVDTRTLFIRALVRKLGWTYICLWACQLYPSKCLVFMDGWFNDEGGQPSSSSGSFPRTLFESYCQSLLSLDNGVPGLAHSHGMEDGLWLGGEGLINLASTDNQRRFYQGAGIENAFFMSCQSGVIELGTSNPNVDLNMNPKNLITDDVIRQFQQREPPPWADPSRASSSSSSLPSLSVGSPEYSNPAAITPPHLTIPAPAAHSITLTRMLPGGIPTSYEAIITRAILDVVSSSPSSLSRVGASRPSQRPGAFQRYNSSGGVKAERRVGVSQRLFKRSIAVLRRIREVRQRVEEGAAAGTRPASSTQLHHVISERRRREKLNELFQALRAMLPLDSKKDKASILSRTREYLGELKVQVKELNERNISLETRLSSRGVIIAETALVASQEIETVEITETADDREIELRVRVVLEHHGLEDLVVRILQRLKRMEGFRVLSVSADSQVQPQFDTAIFRFNVQGGRWDKSWFEEEIRKELIELQHT</sequence>
<evidence type="ECO:0000256" key="1">
    <source>
        <dbReference type="ARBA" id="ARBA00023015"/>
    </source>
</evidence>
<dbReference type="Pfam" id="PF00010">
    <property type="entry name" value="HLH"/>
    <property type="match status" value="1"/>
</dbReference>
<dbReference type="eggNOG" id="ENOG502QUVA">
    <property type="taxonomic scope" value="Eukaryota"/>
</dbReference>
<dbReference type="InterPro" id="IPR055477">
    <property type="entry name" value="DUF7049"/>
</dbReference>
<dbReference type="InterPro" id="IPR044658">
    <property type="entry name" value="bHLH92/bHLH041-like"/>
</dbReference>
<keyword evidence="2" id="KW-0804">Transcription</keyword>
<dbReference type="PROSITE" id="PS50888">
    <property type="entry name" value="BHLH"/>
    <property type="match status" value="1"/>
</dbReference>
<accession>U5DHA9</accession>
<feature type="region of interest" description="Disordered" evidence="4">
    <location>
        <begin position="242"/>
        <end position="266"/>
    </location>
</feature>
<feature type="coiled-coil region" evidence="3">
    <location>
        <begin position="350"/>
        <end position="377"/>
    </location>
</feature>
<dbReference type="AlphaFoldDB" id="U5DHA9"/>
<name>U5DHA9_AMBTC</name>
<dbReference type="SMART" id="SM00353">
    <property type="entry name" value="HLH"/>
    <property type="match status" value="1"/>
</dbReference>
<dbReference type="Gramene" id="ERN19848">
    <property type="protein sequence ID" value="ERN19848"/>
    <property type="gene ID" value="AMTR_s00064p00208400"/>
</dbReference>
<feature type="compositionally biased region" description="Low complexity" evidence="4">
    <location>
        <begin position="169"/>
        <end position="188"/>
    </location>
</feature>
<evidence type="ECO:0000313" key="7">
    <source>
        <dbReference type="Proteomes" id="UP000017836"/>
    </source>
</evidence>